<evidence type="ECO:0000313" key="2">
    <source>
        <dbReference type="Proteomes" id="UP000198744"/>
    </source>
</evidence>
<dbReference type="InterPro" id="IPR025293">
    <property type="entry name" value="YfiR/HmsC-like"/>
</dbReference>
<dbReference type="Proteomes" id="UP000198744">
    <property type="component" value="Unassembled WGS sequence"/>
</dbReference>
<dbReference type="EMBL" id="FOBS01000001">
    <property type="protein sequence ID" value="SEL96364.1"/>
    <property type="molecule type" value="Genomic_DNA"/>
</dbReference>
<gene>
    <name evidence="1" type="ORF">SAMN04489760_101192</name>
</gene>
<dbReference type="OrthoDB" id="9803365at2"/>
<reference evidence="1 2" key="1">
    <citation type="submission" date="2016-10" db="EMBL/GenBank/DDBJ databases">
        <authorList>
            <person name="de Groot N.N."/>
        </authorList>
    </citation>
    <scope>NUCLEOTIDE SEQUENCE [LARGE SCALE GENOMIC DNA]</scope>
    <source>
        <strain evidence="1 2">DSM 8423</strain>
    </source>
</reference>
<protein>
    <recommendedName>
        <fullName evidence="3">DUF4154 domain-containing protein</fullName>
    </recommendedName>
</protein>
<accession>A0A1H7UHY9</accession>
<dbReference type="Pfam" id="PF13689">
    <property type="entry name" value="DUF4154"/>
    <property type="match status" value="1"/>
</dbReference>
<dbReference type="RefSeq" id="WP_093881906.1">
    <property type="nucleotide sequence ID" value="NZ_FOBS01000001.1"/>
</dbReference>
<dbReference type="AlphaFoldDB" id="A0A1H7UHY9"/>
<sequence length="208" mass="23164">MSFPLTYIHQFRSIGKQEVKADSSRAARLCRIMLLLFLSLMLLKLNVSRVEAAGPDPSQVKAAFVYNFTKFVSWPPETLPPEASRITLCVLGNDSLGDTLESLSGKTASGRVLSVKRIKRREEASECEILYLCKSESRHMKEILQGVKSGVLTIGDMRNFISSGGMINFVIDNNRVSFEINPDAAATGRIRISSQLLRLAKIVRNDDR</sequence>
<keyword evidence="2" id="KW-1185">Reference proteome</keyword>
<dbReference type="STRING" id="43775.SAMN04489760_101192"/>
<evidence type="ECO:0008006" key="3">
    <source>
        <dbReference type="Google" id="ProtNLM"/>
    </source>
</evidence>
<proteinExistence type="predicted"/>
<organism evidence="1 2">
    <name type="scientific">Syntrophus gentianae</name>
    <dbReference type="NCBI Taxonomy" id="43775"/>
    <lineage>
        <taxon>Bacteria</taxon>
        <taxon>Pseudomonadati</taxon>
        <taxon>Thermodesulfobacteriota</taxon>
        <taxon>Syntrophia</taxon>
        <taxon>Syntrophales</taxon>
        <taxon>Syntrophaceae</taxon>
        <taxon>Syntrophus</taxon>
    </lineage>
</organism>
<name>A0A1H7UHY9_9BACT</name>
<evidence type="ECO:0000313" key="1">
    <source>
        <dbReference type="EMBL" id="SEL96364.1"/>
    </source>
</evidence>